<feature type="region of interest" description="Disordered" evidence="1">
    <location>
        <begin position="465"/>
        <end position="580"/>
    </location>
</feature>
<dbReference type="HOGENOM" id="CLU_039658_0_0_1"/>
<dbReference type="Gene3D" id="1.10.3970.10">
    <property type="entry name" value="BSD domain"/>
    <property type="match status" value="1"/>
</dbReference>
<evidence type="ECO:0000259" key="2">
    <source>
        <dbReference type="PROSITE" id="PS50858"/>
    </source>
</evidence>
<feature type="region of interest" description="Disordered" evidence="1">
    <location>
        <begin position="413"/>
        <end position="447"/>
    </location>
</feature>
<feature type="domain" description="BSD" evidence="2">
    <location>
        <begin position="360"/>
        <end position="395"/>
    </location>
</feature>
<dbReference type="PANTHER" id="PTHR16019">
    <property type="entry name" value="SYNAPSE-ASSOCIATED PROTEIN"/>
    <property type="match status" value="1"/>
</dbReference>
<dbReference type="Proteomes" id="UP000006352">
    <property type="component" value="Unassembled WGS sequence"/>
</dbReference>
<dbReference type="OrthoDB" id="73788at2759"/>
<dbReference type="SUPFAM" id="SSF140383">
    <property type="entry name" value="BSD domain-like"/>
    <property type="match status" value="1"/>
</dbReference>
<name>J4H3I2_9APHY</name>
<feature type="region of interest" description="Disordered" evidence="1">
    <location>
        <begin position="62"/>
        <end position="133"/>
    </location>
</feature>
<dbReference type="InterPro" id="IPR005607">
    <property type="entry name" value="BSD_dom"/>
</dbReference>
<evidence type="ECO:0000313" key="4">
    <source>
        <dbReference type="Proteomes" id="UP000006352"/>
    </source>
</evidence>
<dbReference type="PANTHER" id="PTHR16019:SF5">
    <property type="entry name" value="BSD DOMAIN-CONTAINING PROTEIN 1"/>
    <property type="match status" value="1"/>
</dbReference>
<proteinExistence type="predicted"/>
<feature type="region of interest" description="Disordered" evidence="1">
    <location>
        <begin position="261"/>
        <end position="298"/>
    </location>
</feature>
<gene>
    <name evidence="3" type="ORF">FIBRA_05447</name>
</gene>
<sequence length="580" mass="63149">MNFLDAYDIAGTPTPPPGQQSETSLNDEVTQVVGQLSRFWGGFRKQSQSVIEAARKDLGEVVSQAQKELSKYTADSSSVPPAAGSTNDAPSETDRDNDTTPSVSVSASASSISPADTEDISTTPNPDSGSQALPQSQTLLGRLQASLPPQLVSSVQEKLPDSIKHARGISLSAPDFATLRSTLTTELQRVQGTSEDFLHRMQGSGEELFQRMQGSSEELFREAGEFLKDAVRVVPPEEGGFGGSNAGVMWDGTDVWMIPTFGVESTAGPPSAKGKERETEGRRSQSSGPDSRRPSMDGIRAATTRAEALLTQLRYDPQVLRADPAAEGEAFDKWAATEVDGEGVGGIEGDVWKKRVDWEMNERPEMRVLYETLVPTELDAIAFWTRYFFRVNQVEREEERRRALLRGAVENEEDFSWEDDDDEATSPTALTKSAAPAATTLPSTRPSTETSVASLVIPASVSANPAVPSRVSTPGFISSRESEDSYDVVSAQASSISGADVRESEVAKEKDESEDESEGESEEEENEDDEAEDDNEEEEEDGDGDDDDEEEEEEDGQQEEAAVRDLKRTSEQDEEESDWE</sequence>
<evidence type="ECO:0000313" key="3">
    <source>
        <dbReference type="EMBL" id="CCM03319.1"/>
    </source>
</evidence>
<dbReference type="GO" id="GO:0005737">
    <property type="term" value="C:cytoplasm"/>
    <property type="evidence" value="ECO:0007669"/>
    <property type="project" value="TreeGrafter"/>
</dbReference>
<dbReference type="RefSeq" id="XP_012182602.1">
    <property type="nucleotide sequence ID" value="XM_012327212.1"/>
</dbReference>
<dbReference type="EMBL" id="HE797110">
    <property type="protein sequence ID" value="CCM03319.1"/>
    <property type="molecule type" value="Genomic_DNA"/>
</dbReference>
<feature type="region of interest" description="Disordered" evidence="1">
    <location>
        <begin position="1"/>
        <end position="27"/>
    </location>
</feature>
<dbReference type="InterPro" id="IPR051494">
    <property type="entry name" value="BSD_domain-containing"/>
</dbReference>
<dbReference type="AlphaFoldDB" id="J4H3I2"/>
<feature type="compositionally biased region" description="Acidic residues" evidence="1">
    <location>
        <begin position="512"/>
        <end position="558"/>
    </location>
</feature>
<dbReference type="GeneID" id="24098230"/>
<accession>J4H3I2</accession>
<feature type="compositionally biased region" description="Basic and acidic residues" evidence="1">
    <location>
        <begin position="561"/>
        <end position="571"/>
    </location>
</feature>
<dbReference type="Pfam" id="PF03909">
    <property type="entry name" value="BSD"/>
    <property type="match status" value="1"/>
</dbReference>
<evidence type="ECO:0000256" key="1">
    <source>
        <dbReference type="SAM" id="MobiDB-lite"/>
    </source>
</evidence>
<dbReference type="InterPro" id="IPR035925">
    <property type="entry name" value="BSD_dom_sf"/>
</dbReference>
<protein>
    <recommendedName>
        <fullName evidence="2">BSD domain-containing protein</fullName>
    </recommendedName>
</protein>
<feature type="compositionally biased region" description="Acidic residues" evidence="1">
    <location>
        <begin position="413"/>
        <end position="424"/>
    </location>
</feature>
<keyword evidence="4" id="KW-1185">Reference proteome</keyword>
<feature type="compositionally biased region" description="Basic and acidic residues" evidence="1">
    <location>
        <begin position="500"/>
        <end position="511"/>
    </location>
</feature>
<feature type="compositionally biased region" description="Polar residues" evidence="1">
    <location>
        <begin position="120"/>
        <end position="133"/>
    </location>
</feature>
<reference evidence="3 4" key="1">
    <citation type="journal article" date="2012" name="Appl. Environ. Microbiol.">
        <title>Short-read sequencing for genomic analysis of the brown rot fungus Fibroporia radiculosa.</title>
        <authorList>
            <person name="Tang J.D."/>
            <person name="Perkins A.D."/>
            <person name="Sonstegard T.S."/>
            <person name="Schroeder S.G."/>
            <person name="Burgess S.C."/>
            <person name="Diehl S.V."/>
        </authorList>
    </citation>
    <scope>NUCLEOTIDE SEQUENCE [LARGE SCALE GENOMIC DNA]</scope>
    <source>
        <strain evidence="3 4">TFFH 294</strain>
    </source>
</reference>
<feature type="compositionally biased region" description="Low complexity" evidence="1">
    <location>
        <begin position="101"/>
        <end position="115"/>
    </location>
</feature>
<feature type="compositionally biased region" description="Polar residues" evidence="1">
    <location>
        <begin position="63"/>
        <end position="90"/>
    </location>
</feature>
<dbReference type="InParanoid" id="J4H3I2"/>
<dbReference type="PROSITE" id="PS50858">
    <property type="entry name" value="BSD"/>
    <property type="match status" value="1"/>
</dbReference>
<organism evidence="3 4">
    <name type="scientific">Fibroporia radiculosa</name>
    <dbReference type="NCBI Taxonomy" id="599839"/>
    <lineage>
        <taxon>Eukaryota</taxon>
        <taxon>Fungi</taxon>
        <taxon>Dikarya</taxon>
        <taxon>Basidiomycota</taxon>
        <taxon>Agaricomycotina</taxon>
        <taxon>Agaricomycetes</taxon>
        <taxon>Polyporales</taxon>
        <taxon>Fibroporiaceae</taxon>
        <taxon>Fibroporia</taxon>
    </lineage>
</organism>
<feature type="compositionally biased region" description="Basic and acidic residues" evidence="1">
    <location>
        <begin position="273"/>
        <end position="283"/>
    </location>
</feature>
<feature type="compositionally biased region" description="Low complexity" evidence="1">
    <location>
        <begin position="425"/>
        <end position="447"/>
    </location>
</feature>